<dbReference type="InterPro" id="IPR001471">
    <property type="entry name" value="AP2/ERF_dom"/>
</dbReference>
<keyword evidence="3" id="KW-0238">DNA-binding</keyword>
<keyword evidence="5" id="KW-0539">Nucleus</keyword>
<dbReference type="VEuPathDB" id="PlasmoDB:PKNOH_S130205600"/>
<dbReference type="EMBL" id="NETL01000027">
    <property type="protein sequence ID" value="OTN64392.1"/>
    <property type="molecule type" value="Genomic_DNA"/>
</dbReference>
<proteinExistence type="predicted"/>
<dbReference type="Gene3D" id="1.20.5.2050">
    <property type="match status" value="1"/>
</dbReference>
<reference evidence="8 9" key="1">
    <citation type="submission" date="2017-05" db="EMBL/GenBank/DDBJ databases">
        <title>PacBio assembly of a Plasmodium knowlesi genome sequence with Hi-C correction and manual annotation of the SICAvar gene family.</title>
        <authorList>
            <person name="Lapp S.A."/>
            <person name="Geraldo J.A."/>
            <person name="Chien J.-T."/>
            <person name="Ay F."/>
            <person name="Pakala S.B."/>
            <person name="Batugedara G."/>
            <person name="Humphrey J.C."/>
            <person name="Debarry J.D."/>
            <person name="Le Roch K.G."/>
            <person name="Galinski M.R."/>
            <person name="Kissinger J.C."/>
        </authorList>
    </citation>
    <scope>NUCLEOTIDE SEQUENCE [LARGE SCALE GENOMIC DNA]</scope>
    <source>
        <strain evidence="9">Malayan Strain Pk1 (A+)</strain>
    </source>
</reference>
<keyword evidence="6" id="KW-0175">Coiled coil</keyword>
<protein>
    <recommendedName>
        <fullName evidence="7">AP2/ERF domain-containing protein</fullName>
    </recommendedName>
</protein>
<evidence type="ECO:0000313" key="8">
    <source>
        <dbReference type="EMBL" id="OTN64392.1"/>
    </source>
</evidence>
<dbReference type="VEuPathDB" id="PlasmoDB:PKNH_1139100"/>
<evidence type="ECO:0000256" key="6">
    <source>
        <dbReference type="SAM" id="Coils"/>
    </source>
</evidence>
<comment type="subcellular location">
    <subcellularLocation>
        <location evidence="1">Nucleus</location>
    </subcellularLocation>
</comment>
<comment type="caution">
    <text evidence="8">The sequence shown here is derived from an EMBL/GenBank/DDBJ whole genome shotgun (WGS) entry which is preliminary data.</text>
</comment>
<dbReference type="GO" id="GO:0003700">
    <property type="term" value="F:DNA-binding transcription factor activity"/>
    <property type="evidence" value="ECO:0007669"/>
    <property type="project" value="InterPro"/>
</dbReference>
<dbReference type="GO" id="GO:0005634">
    <property type="term" value="C:nucleus"/>
    <property type="evidence" value="ECO:0007669"/>
    <property type="project" value="UniProtKB-SubCell"/>
</dbReference>
<evidence type="ECO:0000256" key="2">
    <source>
        <dbReference type="ARBA" id="ARBA00023015"/>
    </source>
</evidence>
<dbReference type="Pfam" id="PF00847">
    <property type="entry name" value="AP2"/>
    <property type="match status" value="1"/>
</dbReference>
<sequence>MLRTCIMRSHPIRKVTKRNIYTAKSEQISHRNISNFVLCRAQPQSQLQPQSPFGHAFLNQKKFFGVKRVVQKRKYMLKLIQPHQEKFDAEKYKTFLEKENLREKIDVNNINIDNEKEVELYENYLLNYKYNKREVEKNAPLPLSLLSSSFIRRTIYSNREHVLKNLKNINWKKYCCNVKGVRWHASGAWRVYFSKRNYQHNFYVKCDCYFRVSIYGFEKSKELAVRYRKRLEYEYILLMKRWKEIEMENAKKRKMIKELKKNNQNFDQEEDSEHNDYEGYYKENSKRQDLRLNNARLFFKSKIRLSGGKQHPKWVVKDKEKYNIYTYDNSYYGENFRYNNFILHLRSYKYYIDYIVENIYRSVKNCGKCFFNPVKNIILKHNPDIRYQLVALMAFFGTTSAITCYHNGIYQNIIDVTNMLELGVVDDMKDNSFFDTQSEMQNKNIDDYSKDHERLSDLWEKALKDATQKNSFDQLCSYLVIEDGEPIVNFKPKHIWRYNMIPYGENNPDTKTFEVPAHEKPFRSFALNFTYNNLSGNWGDYIDRRDNKGSLLRPSRYMFTDVIIPATK</sequence>
<dbReference type="GO" id="GO:0003677">
    <property type="term" value="F:DNA binding"/>
    <property type="evidence" value="ECO:0007669"/>
    <property type="project" value="UniProtKB-KW"/>
</dbReference>
<keyword evidence="4" id="KW-0804">Transcription</keyword>
<dbReference type="VEuPathDB" id="PlasmoDB:PKA1H_110044800"/>
<dbReference type="eggNOG" id="ENOG502SRYD">
    <property type="taxonomic scope" value="Eukaryota"/>
</dbReference>
<dbReference type="Proteomes" id="UP000195012">
    <property type="component" value="Unassembled WGS sequence"/>
</dbReference>
<accession>A0A1Y3DID6</accession>
<organism evidence="8 9">
    <name type="scientific">Plasmodium knowlesi</name>
    <dbReference type="NCBI Taxonomy" id="5850"/>
    <lineage>
        <taxon>Eukaryota</taxon>
        <taxon>Sar</taxon>
        <taxon>Alveolata</taxon>
        <taxon>Apicomplexa</taxon>
        <taxon>Aconoidasida</taxon>
        <taxon>Haemosporida</taxon>
        <taxon>Plasmodiidae</taxon>
        <taxon>Plasmodium</taxon>
        <taxon>Plasmodium (Plasmodium)</taxon>
    </lineage>
</organism>
<name>A0A1Y3DID6_PLAKN</name>
<evidence type="ECO:0000256" key="3">
    <source>
        <dbReference type="ARBA" id="ARBA00023125"/>
    </source>
</evidence>
<evidence type="ECO:0000256" key="5">
    <source>
        <dbReference type="ARBA" id="ARBA00023242"/>
    </source>
</evidence>
<evidence type="ECO:0000313" key="9">
    <source>
        <dbReference type="Proteomes" id="UP000195012"/>
    </source>
</evidence>
<gene>
    <name evidence="8" type="primary">ApiAP2</name>
    <name evidence="8" type="ORF">PKNOH_S130205600</name>
</gene>
<dbReference type="AlphaFoldDB" id="A0A1Y3DID6"/>
<keyword evidence="2" id="KW-0805">Transcription regulation</keyword>
<dbReference type="OrthoDB" id="198735at2759"/>
<evidence type="ECO:0000256" key="1">
    <source>
        <dbReference type="ARBA" id="ARBA00004123"/>
    </source>
</evidence>
<evidence type="ECO:0000259" key="7">
    <source>
        <dbReference type="Pfam" id="PF00847"/>
    </source>
</evidence>
<evidence type="ECO:0000256" key="4">
    <source>
        <dbReference type="ARBA" id="ARBA00023163"/>
    </source>
</evidence>
<feature type="domain" description="AP2/ERF" evidence="7">
    <location>
        <begin position="177"/>
        <end position="232"/>
    </location>
</feature>
<feature type="coiled-coil region" evidence="6">
    <location>
        <begin position="242"/>
        <end position="276"/>
    </location>
</feature>